<evidence type="ECO:0000313" key="3">
    <source>
        <dbReference type="Proteomes" id="UP000250235"/>
    </source>
</evidence>
<evidence type="ECO:0000256" key="1">
    <source>
        <dbReference type="SAM" id="Phobius"/>
    </source>
</evidence>
<keyword evidence="1" id="KW-0812">Transmembrane</keyword>
<keyword evidence="1" id="KW-1133">Transmembrane helix</keyword>
<feature type="transmembrane region" description="Helical" evidence="1">
    <location>
        <begin position="51"/>
        <end position="81"/>
    </location>
</feature>
<evidence type="ECO:0008006" key="4">
    <source>
        <dbReference type="Google" id="ProtNLM"/>
    </source>
</evidence>
<protein>
    <recommendedName>
        <fullName evidence="4">PRA1 family protein</fullName>
    </recommendedName>
</protein>
<gene>
    <name evidence="2" type="ORF">F511_38198</name>
</gene>
<evidence type="ECO:0000313" key="2">
    <source>
        <dbReference type="EMBL" id="KZV54723.1"/>
    </source>
</evidence>
<sequence>MWCENVVFDDRYQLPIALGGLISCLALWDAFKFVVDRWKLDGYPVLKEVLIRVVQCATAVIMLISNIQLAVFCAVGFSYAVMILHSSFRKLTIAKQPAAKAGYRRNGRR</sequence>
<keyword evidence="3" id="KW-1185">Reference proteome</keyword>
<name>A0A2Z7D5G2_9LAMI</name>
<dbReference type="Proteomes" id="UP000250235">
    <property type="component" value="Unassembled WGS sequence"/>
</dbReference>
<keyword evidence="1" id="KW-0472">Membrane</keyword>
<dbReference type="EMBL" id="KQ989210">
    <property type="protein sequence ID" value="KZV54723.1"/>
    <property type="molecule type" value="Genomic_DNA"/>
</dbReference>
<feature type="transmembrane region" description="Helical" evidence="1">
    <location>
        <begin position="12"/>
        <end position="31"/>
    </location>
</feature>
<organism evidence="2 3">
    <name type="scientific">Dorcoceras hygrometricum</name>
    <dbReference type="NCBI Taxonomy" id="472368"/>
    <lineage>
        <taxon>Eukaryota</taxon>
        <taxon>Viridiplantae</taxon>
        <taxon>Streptophyta</taxon>
        <taxon>Embryophyta</taxon>
        <taxon>Tracheophyta</taxon>
        <taxon>Spermatophyta</taxon>
        <taxon>Magnoliopsida</taxon>
        <taxon>eudicotyledons</taxon>
        <taxon>Gunneridae</taxon>
        <taxon>Pentapetalae</taxon>
        <taxon>asterids</taxon>
        <taxon>lamiids</taxon>
        <taxon>Lamiales</taxon>
        <taxon>Gesneriaceae</taxon>
        <taxon>Didymocarpoideae</taxon>
        <taxon>Trichosporeae</taxon>
        <taxon>Loxocarpinae</taxon>
        <taxon>Dorcoceras</taxon>
    </lineage>
</organism>
<dbReference type="AlphaFoldDB" id="A0A2Z7D5G2"/>
<proteinExistence type="predicted"/>
<dbReference type="OrthoDB" id="779054at2759"/>
<accession>A0A2Z7D5G2</accession>
<reference evidence="2 3" key="1">
    <citation type="journal article" date="2015" name="Proc. Natl. Acad. Sci. U.S.A.">
        <title>The resurrection genome of Boea hygrometrica: A blueprint for survival of dehydration.</title>
        <authorList>
            <person name="Xiao L."/>
            <person name="Yang G."/>
            <person name="Zhang L."/>
            <person name="Yang X."/>
            <person name="Zhao S."/>
            <person name="Ji Z."/>
            <person name="Zhou Q."/>
            <person name="Hu M."/>
            <person name="Wang Y."/>
            <person name="Chen M."/>
            <person name="Xu Y."/>
            <person name="Jin H."/>
            <person name="Xiao X."/>
            <person name="Hu G."/>
            <person name="Bao F."/>
            <person name="Hu Y."/>
            <person name="Wan P."/>
            <person name="Li L."/>
            <person name="Deng X."/>
            <person name="Kuang T."/>
            <person name="Xiang C."/>
            <person name="Zhu J.K."/>
            <person name="Oliver M.J."/>
            <person name="He Y."/>
        </authorList>
    </citation>
    <scope>NUCLEOTIDE SEQUENCE [LARGE SCALE GENOMIC DNA]</scope>
    <source>
        <strain evidence="3">cv. XS01</strain>
    </source>
</reference>